<keyword evidence="2" id="KW-0472">Membrane</keyword>
<evidence type="ECO:0000256" key="2">
    <source>
        <dbReference type="SAM" id="Phobius"/>
    </source>
</evidence>
<dbReference type="Proteomes" id="UP000799777">
    <property type="component" value="Unassembled WGS sequence"/>
</dbReference>
<feature type="compositionally biased region" description="Polar residues" evidence="1">
    <location>
        <begin position="95"/>
        <end position="110"/>
    </location>
</feature>
<protein>
    <submittedName>
        <fullName evidence="3">Uncharacterized protein</fullName>
    </submittedName>
</protein>
<dbReference type="OrthoDB" id="3768874at2759"/>
<gene>
    <name evidence="3" type="ORF">EK21DRAFT_108248</name>
</gene>
<evidence type="ECO:0000256" key="1">
    <source>
        <dbReference type="SAM" id="MobiDB-lite"/>
    </source>
</evidence>
<feature type="region of interest" description="Disordered" evidence="1">
    <location>
        <begin position="60"/>
        <end position="139"/>
    </location>
</feature>
<dbReference type="EMBL" id="ML978162">
    <property type="protein sequence ID" value="KAF2034209.1"/>
    <property type="molecule type" value="Genomic_DNA"/>
</dbReference>
<accession>A0A9P4HII5</accession>
<feature type="compositionally biased region" description="Basic and acidic residues" evidence="1">
    <location>
        <begin position="113"/>
        <end position="139"/>
    </location>
</feature>
<keyword evidence="2" id="KW-0812">Transmembrane</keyword>
<keyword evidence="2" id="KW-1133">Transmembrane helix</keyword>
<feature type="transmembrane region" description="Helical" evidence="2">
    <location>
        <begin position="6"/>
        <end position="30"/>
    </location>
</feature>
<keyword evidence="4" id="KW-1185">Reference proteome</keyword>
<comment type="caution">
    <text evidence="3">The sequence shown here is derived from an EMBL/GenBank/DDBJ whole genome shotgun (WGS) entry which is preliminary data.</text>
</comment>
<dbReference type="AlphaFoldDB" id="A0A9P4HII5"/>
<proteinExistence type="predicted"/>
<organism evidence="3 4">
    <name type="scientific">Setomelanomma holmii</name>
    <dbReference type="NCBI Taxonomy" id="210430"/>
    <lineage>
        <taxon>Eukaryota</taxon>
        <taxon>Fungi</taxon>
        <taxon>Dikarya</taxon>
        <taxon>Ascomycota</taxon>
        <taxon>Pezizomycotina</taxon>
        <taxon>Dothideomycetes</taxon>
        <taxon>Pleosporomycetidae</taxon>
        <taxon>Pleosporales</taxon>
        <taxon>Pleosporineae</taxon>
        <taxon>Phaeosphaeriaceae</taxon>
        <taxon>Setomelanomma</taxon>
    </lineage>
</organism>
<evidence type="ECO:0000313" key="4">
    <source>
        <dbReference type="Proteomes" id="UP000799777"/>
    </source>
</evidence>
<name>A0A9P4HII5_9PLEO</name>
<reference evidence="3" key="1">
    <citation type="journal article" date="2020" name="Stud. Mycol.">
        <title>101 Dothideomycetes genomes: a test case for predicting lifestyles and emergence of pathogens.</title>
        <authorList>
            <person name="Haridas S."/>
            <person name="Albert R."/>
            <person name="Binder M."/>
            <person name="Bloem J."/>
            <person name="Labutti K."/>
            <person name="Salamov A."/>
            <person name="Andreopoulos B."/>
            <person name="Baker S."/>
            <person name="Barry K."/>
            <person name="Bills G."/>
            <person name="Bluhm B."/>
            <person name="Cannon C."/>
            <person name="Castanera R."/>
            <person name="Culley D."/>
            <person name="Daum C."/>
            <person name="Ezra D."/>
            <person name="Gonzalez J."/>
            <person name="Henrissat B."/>
            <person name="Kuo A."/>
            <person name="Liang C."/>
            <person name="Lipzen A."/>
            <person name="Lutzoni F."/>
            <person name="Magnuson J."/>
            <person name="Mondo S."/>
            <person name="Nolan M."/>
            <person name="Ohm R."/>
            <person name="Pangilinan J."/>
            <person name="Park H.-J."/>
            <person name="Ramirez L."/>
            <person name="Alfaro M."/>
            <person name="Sun H."/>
            <person name="Tritt A."/>
            <person name="Yoshinaga Y."/>
            <person name="Zwiers L.-H."/>
            <person name="Turgeon B."/>
            <person name="Goodwin S."/>
            <person name="Spatafora J."/>
            <person name="Crous P."/>
            <person name="Grigoriev I."/>
        </authorList>
    </citation>
    <scope>NUCLEOTIDE SEQUENCE</scope>
    <source>
        <strain evidence="3">CBS 110217</strain>
    </source>
</reference>
<evidence type="ECO:0000313" key="3">
    <source>
        <dbReference type="EMBL" id="KAF2034209.1"/>
    </source>
</evidence>
<sequence>MSTDSNYMILIIVPTAAVVVAVALTAFFVIRKMRRSARTNILPVNEKPDQTFLQNHLSGLRSWEKPPCPPRPSTDHWYGQARKTDPGHLPFLAQPSATPSAESSKKSLTWQQFKERQRQRERDPTRWREGPGPKPEWIHKPKDAAYWHQVAQEQEAQKSWLQRFRDKYGLW</sequence>